<dbReference type="OrthoDB" id="9786584at2"/>
<dbReference type="PIRSF" id="PIRSF006241">
    <property type="entry name" value="HyI"/>
    <property type="match status" value="1"/>
</dbReference>
<gene>
    <name evidence="4" type="ORF">EP867_11520</name>
</gene>
<dbReference type="InterPro" id="IPR026040">
    <property type="entry name" value="HyI-like"/>
</dbReference>
<dbReference type="RefSeq" id="WP_128489326.1">
    <property type="nucleotide sequence ID" value="NZ_JBHLXB010000009.1"/>
</dbReference>
<accession>A0A444MB04</accession>
<dbReference type="InterPro" id="IPR013022">
    <property type="entry name" value="Xyl_isomerase-like_TIM-brl"/>
</dbReference>
<keyword evidence="1 4" id="KW-0413">Isomerase</keyword>
<feature type="domain" description="Xylose isomerase-like TIM barrel" evidence="3">
    <location>
        <begin position="21"/>
        <end position="214"/>
    </location>
</feature>
<organism evidence="4 5">
    <name type="scientific">Falsigemmobacter intermedius</name>
    <dbReference type="NCBI Taxonomy" id="1553448"/>
    <lineage>
        <taxon>Bacteria</taxon>
        <taxon>Pseudomonadati</taxon>
        <taxon>Pseudomonadota</taxon>
        <taxon>Alphaproteobacteria</taxon>
        <taxon>Rhodobacterales</taxon>
        <taxon>Paracoccaceae</taxon>
        <taxon>Falsigemmobacter</taxon>
    </lineage>
</organism>
<dbReference type="GO" id="GO:0046487">
    <property type="term" value="P:glyoxylate metabolic process"/>
    <property type="evidence" value="ECO:0007669"/>
    <property type="project" value="TreeGrafter"/>
</dbReference>
<evidence type="ECO:0000256" key="1">
    <source>
        <dbReference type="ARBA" id="ARBA00023235"/>
    </source>
</evidence>
<evidence type="ECO:0000259" key="3">
    <source>
        <dbReference type="Pfam" id="PF01261"/>
    </source>
</evidence>
<dbReference type="AlphaFoldDB" id="A0A444MB04"/>
<dbReference type="InterPro" id="IPR036237">
    <property type="entry name" value="Xyl_isomerase-like_sf"/>
</dbReference>
<dbReference type="Proteomes" id="UP000287168">
    <property type="component" value="Unassembled WGS sequence"/>
</dbReference>
<dbReference type="GO" id="GO:0008903">
    <property type="term" value="F:hydroxypyruvate isomerase activity"/>
    <property type="evidence" value="ECO:0007669"/>
    <property type="project" value="TreeGrafter"/>
</dbReference>
<proteinExistence type="predicted"/>
<name>A0A444MB04_9RHOB</name>
<evidence type="ECO:0000313" key="5">
    <source>
        <dbReference type="Proteomes" id="UP000287168"/>
    </source>
</evidence>
<keyword evidence="5" id="KW-1185">Reference proteome</keyword>
<keyword evidence="4" id="KW-0670">Pyruvate</keyword>
<dbReference type="InterPro" id="IPR050417">
    <property type="entry name" value="Sugar_Epim/Isomerase"/>
</dbReference>
<dbReference type="EMBL" id="SBLC01000014">
    <property type="protein sequence ID" value="RWY40629.1"/>
    <property type="molecule type" value="Genomic_DNA"/>
</dbReference>
<dbReference type="PANTHER" id="PTHR43489:SF6">
    <property type="entry name" value="HYDROXYPYRUVATE ISOMERASE-RELATED"/>
    <property type="match status" value="1"/>
</dbReference>
<comment type="caution">
    <text evidence="4">The sequence shown here is derived from an EMBL/GenBank/DDBJ whole genome shotgun (WGS) entry which is preliminary data.</text>
</comment>
<protein>
    <submittedName>
        <fullName evidence="4">Hydroxypyruvate isomerase</fullName>
    </submittedName>
</protein>
<dbReference type="SUPFAM" id="SSF51658">
    <property type="entry name" value="Xylose isomerase-like"/>
    <property type="match status" value="1"/>
</dbReference>
<evidence type="ECO:0000256" key="2">
    <source>
        <dbReference type="PIRSR" id="PIRSR006241-50"/>
    </source>
</evidence>
<feature type="active site" description="Proton donor/acceptor" evidence="2">
    <location>
        <position position="229"/>
    </location>
</feature>
<reference evidence="4 5" key="1">
    <citation type="journal article" date="2015" name="Int. J. Syst. Evol. Microbiol.">
        <title>Gemmobacter intermedius sp. nov., isolated from a white stork (Ciconia ciconia).</title>
        <authorList>
            <person name="Kampfer P."/>
            <person name="Jerzak L."/>
            <person name="Wilharm G."/>
            <person name="Golke J."/>
            <person name="Busse H.J."/>
            <person name="Glaeser S.P."/>
        </authorList>
    </citation>
    <scope>NUCLEOTIDE SEQUENCE [LARGE SCALE GENOMIC DNA]</scope>
    <source>
        <strain evidence="4 5">119/4</strain>
    </source>
</reference>
<dbReference type="PANTHER" id="PTHR43489">
    <property type="entry name" value="ISOMERASE"/>
    <property type="match status" value="1"/>
</dbReference>
<feature type="active site" description="Proton donor/acceptor" evidence="2">
    <location>
        <position position="132"/>
    </location>
</feature>
<evidence type="ECO:0000313" key="4">
    <source>
        <dbReference type="EMBL" id="RWY40629.1"/>
    </source>
</evidence>
<sequence>MEFSANLGFLFTDLPFPQRITAAARAGFRAVEFHDQAQSSDLRLIAGLLHDEGLKLCSLNCAMGSTAGSAALPGEEARFRAEFLSALEVAEALDARAIHIMTGRTSEAGAEAVLLRNLEFALGCTDRRLLLEVISPAAMPGYWMNSPERFEAVVAALPDPQLRLMGDWYHFSSLCGAAALSRLCGLAPHLGHLQLARAEDRGDPLAEDLPAWLGLRALAMERDLDIGLEYRASLPPAEVLSSLRGRAL</sequence>
<dbReference type="Pfam" id="PF01261">
    <property type="entry name" value="AP_endonuc_2"/>
    <property type="match status" value="1"/>
</dbReference>
<dbReference type="Gene3D" id="3.20.20.150">
    <property type="entry name" value="Divalent-metal-dependent TIM barrel enzymes"/>
    <property type="match status" value="1"/>
</dbReference>